<dbReference type="InterPro" id="IPR045851">
    <property type="entry name" value="AMP-bd_C_sf"/>
</dbReference>
<name>A0ABM1DUP8_PRICU</name>
<reference evidence="8" key="1">
    <citation type="submission" date="2025-08" db="UniProtKB">
        <authorList>
            <consortium name="RefSeq"/>
        </authorList>
    </citation>
    <scope>IDENTIFICATION</scope>
</reference>
<dbReference type="InterPro" id="IPR025110">
    <property type="entry name" value="AMP-bd_C"/>
</dbReference>
<evidence type="ECO:0000313" key="8">
    <source>
        <dbReference type="RefSeq" id="XP_014663669.1"/>
    </source>
</evidence>
<gene>
    <name evidence="8" type="primary">LOC106806295</name>
</gene>
<dbReference type="Gene3D" id="3.40.50.12780">
    <property type="entry name" value="N-terminal domain of ligase-like"/>
    <property type="match status" value="1"/>
</dbReference>
<dbReference type="Pfam" id="PF13193">
    <property type="entry name" value="AMP-binding_C"/>
    <property type="match status" value="1"/>
</dbReference>
<dbReference type="InterPro" id="IPR042099">
    <property type="entry name" value="ANL_N_sf"/>
</dbReference>
<dbReference type="GeneID" id="106806295"/>
<keyword evidence="7" id="KW-1185">Reference proteome</keyword>
<dbReference type="SUPFAM" id="SSF56801">
    <property type="entry name" value="Acetyl-CoA synthetase-like"/>
    <property type="match status" value="1"/>
</dbReference>
<evidence type="ECO:0000259" key="6">
    <source>
        <dbReference type="Pfam" id="PF13193"/>
    </source>
</evidence>
<accession>A0ABM1DUP8</accession>
<protein>
    <submittedName>
        <fullName evidence="8">4-coumarate--CoA ligase 1-like</fullName>
    </submittedName>
</protein>
<evidence type="ECO:0000256" key="2">
    <source>
        <dbReference type="ARBA" id="ARBA00006432"/>
    </source>
</evidence>
<comment type="similarity">
    <text evidence="2">Belongs to the ATP-dependent AMP-binding enzyme family.</text>
</comment>
<dbReference type="Gene3D" id="3.30.300.30">
    <property type="match status" value="1"/>
</dbReference>
<proteinExistence type="inferred from homology"/>
<evidence type="ECO:0000256" key="1">
    <source>
        <dbReference type="ARBA" id="ARBA00004275"/>
    </source>
</evidence>
<keyword evidence="4" id="KW-0576">Peroxisome</keyword>
<dbReference type="InterPro" id="IPR000873">
    <property type="entry name" value="AMP-dep_synth/lig_dom"/>
</dbReference>
<dbReference type="PANTHER" id="PTHR24096">
    <property type="entry name" value="LONG-CHAIN-FATTY-ACID--COA LIGASE"/>
    <property type="match status" value="1"/>
</dbReference>
<feature type="domain" description="AMP-binding enzyme C-terminal" evidence="6">
    <location>
        <begin position="460"/>
        <end position="538"/>
    </location>
</feature>
<dbReference type="RefSeq" id="XP_014663669.1">
    <property type="nucleotide sequence ID" value="XM_014808183.1"/>
</dbReference>
<evidence type="ECO:0000256" key="4">
    <source>
        <dbReference type="ARBA" id="ARBA00023140"/>
    </source>
</evidence>
<dbReference type="InterPro" id="IPR020845">
    <property type="entry name" value="AMP-binding_CS"/>
</dbReference>
<organism evidence="7 8">
    <name type="scientific">Priapulus caudatus</name>
    <name type="common">Priapulid worm</name>
    <dbReference type="NCBI Taxonomy" id="37621"/>
    <lineage>
        <taxon>Eukaryota</taxon>
        <taxon>Metazoa</taxon>
        <taxon>Ecdysozoa</taxon>
        <taxon>Scalidophora</taxon>
        <taxon>Priapulida</taxon>
        <taxon>Priapulimorpha</taxon>
        <taxon>Priapulimorphida</taxon>
        <taxon>Priapulidae</taxon>
        <taxon>Priapulus</taxon>
    </lineage>
</organism>
<dbReference type="PANTHER" id="PTHR24096:SF149">
    <property type="entry name" value="AMP-BINDING DOMAIN-CONTAINING PROTEIN-RELATED"/>
    <property type="match status" value="1"/>
</dbReference>
<dbReference type="Proteomes" id="UP000695022">
    <property type="component" value="Unplaced"/>
</dbReference>
<evidence type="ECO:0000259" key="5">
    <source>
        <dbReference type="Pfam" id="PF00501"/>
    </source>
</evidence>
<keyword evidence="3" id="KW-0436">Ligase</keyword>
<evidence type="ECO:0000313" key="7">
    <source>
        <dbReference type="Proteomes" id="UP000695022"/>
    </source>
</evidence>
<comment type="subcellular location">
    <subcellularLocation>
        <location evidence="1">Peroxisome</location>
    </subcellularLocation>
</comment>
<evidence type="ECO:0000256" key="3">
    <source>
        <dbReference type="ARBA" id="ARBA00022598"/>
    </source>
</evidence>
<dbReference type="PROSITE" id="PS00455">
    <property type="entry name" value="AMP_BINDING"/>
    <property type="match status" value="1"/>
</dbReference>
<feature type="domain" description="AMP-dependent synthetase/ligase" evidence="5">
    <location>
        <begin position="35"/>
        <end position="403"/>
    </location>
</feature>
<sequence>MAGREEGRILESPFPHVDVPDVSVTDFLDQYSWFSQRPDAIALIGRWVGQPHESNEWRLSYRELRETVRRVASGLARRGLRKGDVVLAHSSNCPEYLILVLAVYSLGAVMTHGLPGCLTEEILYKLDIAKFCGTVKFYVVASDLLTTAKEVLQSHGKNMIPILIGNAVDKDFIPFTDLLEDNGDSFPKDNRVESGDLAAVLYSSGTTGPPKGVPWTHKQLVAQMSVRSINVREEDVFLLSVPLAHVGGTVLPLNGFSHGAAFLAIPYLSTPEHYSKAVNKHKVTFLFCIPPMIVSLVKNRYDLPTLQRCDTGGSTCGPGFLKEAKITYPGVTINASIYGMTECGAIITASQGFEAASNKRGCLIGNPVANSQAKVVDSITKELLPCGSAGELCLRNPYIMRGYINNPEATARTIDSDGWLHTGDLAQYDDDGFIYIIDRLKDIIRIVHDKTITIQVSPSEVEDMLMRHPGVGDVAVAGIPDPDNEGYELIRAFVVRRTDEVSAGDLVDFVKEKTPRKNVTLTGGVRFIKNVPKNTVGKNMRSELQAQPFE</sequence>
<dbReference type="Pfam" id="PF00501">
    <property type="entry name" value="AMP-binding"/>
    <property type="match status" value="1"/>
</dbReference>